<evidence type="ECO:0000256" key="1">
    <source>
        <dbReference type="ARBA" id="ARBA00022723"/>
    </source>
</evidence>
<sequence>MPRCQAFGCSNEPSKTSGLSFYAIPDPLKDRENCRLWLNRIGIDKFDIRTYVFNKNRLVCEEHFEPECFANLTEYRMGFARRKILKEGAVPTIFSFRPQGKKRTHSEARRRSRSHKQVMISQLLHDQPGPSQERSVQPEIFQDPPGPSQEPHGETALSPGLSQEHILVRDSDVDTLNIAQVLEVQTVGHQTESSSSTSPVKKRKLAEKKRRLKTTTSRTRKILRKHLTGESKRLTGDSSTSSPQKRVLSGKKKVRTKKSAKVPMLSSCKVSTEVQTDEREASDFCQQFPEILESTDIPHVPDEHIYHRNHPELMDFSQWVPVGSSYNQPSTPESGDAETTSSGQEFTESTTASPSTKESHDDSDNDDGGHDDESSSPFKDRVSDVSYEVSHDSSSSEEEEATEEQTILFQKKYIVFEDSLRSLFNQIPCRSCGLYADDVKEFITGSLLHVKLFCLNSHLVLDWKSQHMFGKVGAGNILASAAILFSGNTFNRISQFAEFLGVPFIGKTTFYNMQSSILNPIINQEYLLQQEAILNSLPSEGVRLSGDGRCDSPGYSAKYCTYSLMDMSSNKIVTSNVVQVTEASSSVTMEPLGFRRSVDYILSKEIKINIIATDRHPSITSIMKKDYKSIEHQHDVWHVVKSVKKKLIAKSKFKDCVDLLPWLPAISNHLWWSAATCEGDPDLLVEKWTSVTFHITNVHQWATGEKFLQCAHQPLSVEEEASKPWLESESPAHVALNEVVFNQRLLKDIRKLSKCCHTGQLEVFHGALLKYCPKRLAFDMPQMQSRTQLAIIDHNCNTGREQAVVKKKKSDQGEKRYTLAYSKATKKYVVKPVYEKKSYDFAFKLMKNVMLHKMGKLDVDPVQMRDLPKRISSLENPDKYDAIKSFKSQFSKASTSNE</sequence>
<feature type="compositionally biased region" description="Basic residues" evidence="6">
    <location>
        <begin position="99"/>
        <end position="116"/>
    </location>
</feature>
<organism evidence="8 9">
    <name type="scientific">Holothuria leucospilota</name>
    <name type="common">Black long sea cucumber</name>
    <name type="synonym">Mertensiothuria leucospilota</name>
    <dbReference type="NCBI Taxonomy" id="206669"/>
    <lineage>
        <taxon>Eukaryota</taxon>
        <taxon>Metazoa</taxon>
        <taxon>Echinodermata</taxon>
        <taxon>Eleutherozoa</taxon>
        <taxon>Echinozoa</taxon>
        <taxon>Holothuroidea</taxon>
        <taxon>Aspidochirotacea</taxon>
        <taxon>Aspidochirotida</taxon>
        <taxon>Holothuriidae</taxon>
        <taxon>Holothuria</taxon>
    </lineage>
</organism>
<keyword evidence="3" id="KW-0862">Zinc</keyword>
<proteinExistence type="predicted"/>
<accession>A0A9Q1CNL0</accession>
<dbReference type="GO" id="GO:0003677">
    <property type="term" value="F:DNA binding"/>
    <property type="evidence" value="ECO:0007669"/>
    <property type="project" value="UniProtKB-UniRule"/>
</dbReference>
<reference evidence="8" key="1">
    <citation type="submission" date="2021-10" db="EMBL/GenBank/DDBJ databases">
        <title>Tropical sea cucumber genome reveals ecological adaptation and Cuvierian tubules defense mechanism.</title>
        <authorList>
            <person name="Chen T."/>
        </authorList>
    </citation>
    <scope>NUCLEOTIDE SEQUENCE</scope>
    <source>
        <strain evidence="8">Nanhai2018</strain>
        <tissue evidence="8">Muscle</tissue>
    </source>
</reference>
<evidence type="ECO:0000313" key="9">
    <source>
        <dbReference type="Proteomes" id="UP001152320"/>
    </source>
</evidence>
<evidence type="ECO:0000256" key="6">
    <source>
        <dbReference type="SAM" id="MobiDB-lite"/>
    </source>
</evidence>
<feature type="domain" description="THAP-type" evidence="7">
    <location>
        <begin position="1"/>
        <end position="94"/>
    </location>
</feature>
<dbReference type="EMBL" id="JAIZAY010000001">
    <property type="protein sequence ID" value="KAJ8048536.1"/>
    <property type="molecule type" value="Genomic_DNA"/>
</dbReference>
<feature type="compositionally biased region" description="Polar residues" evidence="6">
    <location>
        <begin position="324"/>
        <end position="356"/>
    </location>
</feature>
<dbReference type="PROSITE" id="PS50950">
    <property type="entry name" value="ZF_THAP"/>
    <property type="match status" value="1"/>
</dbReference>
<feature type="compositionally biased region" description="Basic residues" evidence="6">
    <location>
        <begin position="248"/>
        <end position="260"/>
    </location>
</feature>
<keyword evidence="2 5" id="KW-0863">Zinc-finger</keyword>
<keyword evidence="4 5" id="KW-0238">DNA-binding</keyword>
<evidence type="ECO:0000259" key="7">
    <source>
        <dbReference type="PROSITE" id="PS50950"/>
    </source>
</evidence>
<dbReference type="SUPFAM" id="SSF57716">
    <property type="entry name" value="Glucocorticoid receptor-like (DNA-binding domain)"/>
    <property type="match status" value="1"/>
</dbReference>
<feature type="compositionally biased region" description="Basic and acidic residues" evidence="6">
    <location>
        <begin position="357"/>
        <end position="383"/>
    </location>
</feature>
<dbReference type="InterPro" id="IPR006612">
    <property type="entry name" value="THAP_Znf"/>
</dbReference>
<feature type="compositionally biased region" description="Basic residues" evidence="6">
    <location>
        <begin position="200"/>
        <end position="226"/>
    </location>
</feature>
<dbReference type="Proteomes" id="UP001152320">
    <property type="component" value="Chromosome 1"/>
</dbReference>
<feature type="compositionally biased region" description="Polar residues" evidence="6">
    <location>
        <begin position="187"/>
        <end position="199"/>
    </location>
</feature>
<evidence type="ECO:0000256" key="2">
    <source>
        <dbReference type="ARBA" id="ARBA00022771"/>
    </source>
</evidence>
<evidence type="ECO:0000313" key="8">
    <source>
        <dbReference type="EMBL" id="KAJ8048536.1"/>
    </source>
</evidence>
<name>A0A9Q1CNL0_HOLLE</name>
<feature type="region of interest" description="Disordered" evidence="6">
    <location>
        <begin position="96"/>
        <end position="159"/>
    </location>
</feature>
<dbReference type="AlphaFoldDB" id="A0A9Q1CNL0"/>
<dbReference type="Pfam" id="PF05485">
    <property type="entry name" value="THAP"/>
    <property type="match status" value="1"/>
</dbReference>
<dbReference type="OrthoDB" id="4327074at2759"/>
<dbReference type="PANTHER" id="PTHR31751:SF42">
    <property type="entry name" value="PROTEIN CBG10204"/>
    <property type="match status" value="1"/>
</dbReference>
<evidence type="ECO:0000256" key="5">
    <source>
        <dbReference type="PROSITE-ProRule" id="PRU00309"/>
    </source>
</evidence>
<dbReference type="SMART" id="SM00980">
    <property type="entry name" value="THAP"/>
    <property type="match status" value="1"/>
</dbReference>
<comment type="caution">
    <text evidence="8">The sequence shown here is derived from an EMBL/GenBank/DDBJ whole genome shotgun (WGS) entry which is preliminary data.</text>
</comment>
<protein>
    <submittedName>
        <fullName evidence="8">THAP domain-containing protein 8</fullName>
    </submittedName>
</protein>
<dbReference type="SMART" id="SM00692">
    <property type="entry name" value="DM3"/>
    <property type="match status" value="1"/>
</dbReference>
<feature type="region of interest" description="Disordered" evidence="6">
    <location>
        <begin position="187"/>
        <end position="261"/>
    </location>
</feature>
<evidence type="ECO:0000256" key="3">
    <source>
        <dbReference type="ARBA" id="ARBA00022833"/>
    </source>
</evidence>
<feature type="region of interest" description="Disordered" evidence="6">
    <location>
        <begin position="324"/>
        <end position="403"/>
    </location>
</feature>
<keyword evidence="1" id="KW-0479">Metal-binding</keyword>
<keyword evidence="9" id="KW-1185">Reference proteome</keyword>
<dbReference type="PANTHER" id="PTHR31751">
    <property type="entry name" value="SI:CH211-108C17.2-RELATED-RELATED"/>
    <property type="match status" value="1"/>
</dbReference>
<gene>
    <name evidence="8" type="ORF">HOLleu_00889</name>
</gene>
<dbReference type="GO" id="GO:0008270">
    <property type="term" value="F:zinc ion binding"/>
    <property type="evidence" value="ECO:0007669"/>
    <property type="project" value="UniProtKB-KW"/>
</dbReference>
<evidence type="ECO:0000256" key="4">
    <source>
        <dbReference type="ARBA" id="ARBA00023125"/>
    </source>
</evidence>